<dbReference type="InterPro" id="IPR038460">
    <property type="entry name" value="AcetylCoA_hyd_C_sf"/>
</dbReference>
<dbReference type="GO" id="GO:0006083">
    <property type="term" value="P:acetate metabolic process"/>
    <property type="evidence" value="ECO:0007669"/>
    <property type="project" value="InterPro"/>
</dbReference>
<feature type="domain" description="Acetyl-CoA hydrolase/transferase C-terminal" evidence="2">
    <location>
        <begin position="257"/>
        <end position="406"/>
    </location>
</feature>
<dbReference type="PANTHER" id="PTHR21432:SF20">
    <property type="entry name" value="ACETYL-COA HYDROLASE"/>
    <property type="match status" value="1"/>
</dbReference>
<comment type="caution">
    <text evidence="3">The sequence shown here is derived from an EMBL/GenBank/DDBJ whole genome shotgun (WGS) entry which is preliminary data.</text>
</comment>
<dbReference type="InterPro" id="IPR037171">
    <property type="entry name" value="NagB/RpiA_transferase-like"/>
</dbReference>
<gene>
    <name evidence="3" type="ORF">CC117_12925</name>
</gene>
<dbReference type="EMBL" id="MBLM01000058">
    <property type="protein sequence ID" value="OHV41107.1"/>
    <property type="molecule type" value="Genomic_DNA"/>
</dbReference>
<evidence type="ECO:0000259" key="2">
    <source>
        <dbReference type="Pfam" id="PF13336"/>
    </source>
</evidence>
<dbReference type="SUPFAM" id="SSF100950">
    <property type="entry name" value="NagB/RpiA/CoA transferase-like"/>
    <property type="match status" value="2"/>
</dbReference>
<dbReference type="OrthoDB" id="9801795at2"/>
<keyword evidence="3" id="KW-0808">Transferase</keyword>
<evidence type="ECO:0000256" key="1">
    <source>
        <dbReference type="SAM" id="MobiDB-lite"/>
    </source>
</evidence>
<evidence type="ECO:0000313" key="3">
    <source>
        <dbReference type="EMBL" id="OHV41107.1"/>
    </source>
</evidence>
<accession>A0A1S1R5D2</accession>
<sequence length="420" mass="44414">MRTVSENMLADLIAARLAGHGDRLPKVVASGNFATPTVALGAVDRALAGYRLFVLNAQHGVPDRAGVIPVTPFVGPGMRGRPGLEYLPSRLSLVPRLFAGAHRPDVVVLHTSRPVDGRVSMGTEVNILPAAVAAARAAGGLIVAQTNRAMPYTFGDGEISCDAVDLAVEADVPLASPTPRPAGDVQREIGGRVAALVADGATLQLGIGAVPDATLASLTDRRGLRVWTETFSDGVLALDRAGALDPDAQLVTSFVFGSDELYRWLDRNPRVRLLRTETVNDPAVIARQHAMTSINTALQIDLHAQANASYIRGTVWSGFGGQPDFVAGALHAQDGRAVIALPSWHPRADVSTVVPALTEPTTSFQHSHVVSEQGTAVLWGSSQQRQARDLVEKVAHPRARPALAEASGARPRRETRSHVA</sequence>
<dbReference type="Pfam" id="PF13336">
    <property type="entry name" value="AcetylCoA_hyd_C"/>
    <property type="match status" value="1"/>
</dbReference>
<dbReference type="Proteomes" id="UP000179627">
    <property type="component" value="Unassembled WGS sequence"/>
</dbReference>
<dbReference type="RefSeq" id="WP_071083167.1">
    <property type="nucleotide sequence ID" value="NZ_MBLM01000058.1"/>
</dbReference>
<dbReference type="GO" id="GO:0008775">
    <property type="term" value="F:acetate CoA-transferase activity"/>
    <property type="evidence" value="ECO:0007669"/>
    <property type="project" value="InterPro"/>
</dbReference>
<dbReference type="InterPro" id="IPR026888">
    <property type="entry name" value="AcetylCoA_hyd_C"/>
</dbReference>
<reference evidence="4" key="1">
    <citation type="submission" date="2016-07" db="EMBL/GenBank/DDBJ databases">
        <title>Sequence Frankia sp. strain CcI1.17.</title>
        <authorList>
            <person name="Ghodhbane-Gtari F."/>
            <person name="Swanson E."/>
            <person name="Gueddou A."/>
            <person name="Morris K."/>
            <person name="Hezbri K."/>
            <person name="Ktari A."/>
            <person name="Nouioui I."/>
            <person name="Abebe-Akele F."/>
            <person name="Simpson S."/>
            <person name="Thomas K."/>
            <person name="Gtari M."/>
            <person name="Tisa L.S."/>
            <person name="Hurst S."/>
        </authorList>
    </citation>
    <scope>NUCLEOTIDE SEQUENCE [LARGE SCALE GENOMIC DNA]</scope>
    <source>
        <strain evidence="4">Cc1.17</strain>
    </source>
</reference>
<dbReference type="Gene3D" id="3.30.750.70">
    <property type="entry name" value="4-hydroxybutyrate coenzyme like domains"/>
    <property type="match status" value="1"/>
</dbReference>
<dbReference type="Gene3D" id="3.40.1080.20">
    <property type="entry name" value="Acetyl-CoA hydrolase/transferase C-terminal domain"/>
    <property type="match status" value="1"/>
</dbReference>
<dbReference type="InterPro" id="IPR046433">
    <property type="entry name" value="ActCoA_hydro"/>
</dbReference>
<keyword evidence="4" id="KW-1185">Reference proteome</keyword>
<organism evidence="3 4">
    <name type="scientific">Parafrankia colletiae</name>
    <dbReference type="NCBI Taxonomy" id="573497"/>
    <lineage>
        <taxon>Bacteria</taxon>
        <taxon>Bacillati</taxon>
        <taxon>Actinomycetota</taxon>
        <taxon>Actinomycetes</taxon>
        <taxon>Frankiales</taxon>
        <taxon>Frankiaceae</taxon>
        <taxon>Parafrankia</taxon>
    </lineage>
</organism>
<dbReference type="PANTHER" id="PTHR21432">
    <property type="entry name" value="ACETYL-COA HYDROLASE-RELATED"/>
    <property type="match status" value="1"/>
</dbReference>
<proteinExistence type="predicted"/>
<feature type="compositionally biased region" description="Basic and acidic residues" evidence="1">
    <location>
        <begin position="411"/>
        <end position="420"/>
    </location>
</feature>
<feature type="region of interest" description="Disordered" evidence="1">
    <location>
        <begin position="394"/>
        <end position="420"/>
    </location>
</feature>
<name>A0A1S1R5D2_9ACTN</name>
<protein>
    <submittedName>
        <fullName evidence="3">4-hydroxybutyrate CoA-transferase</fullName>
    </submittedName>
</protein>
<dbReference type="Gene3D" id="3.40.1080.10">
    <property type="entry name" value="Glutaconate Coenzyme A-transferase"/>
    <property type="match status" value="1"/>
</dbReference>
<dbReference type="AlphaFoldDB" id="A0A1S1R5D2"/>
<evidence type="ECO:0000313" key="4">
    <source>
        <dbReference type="Proteomes" id="UP000179627"/>
    </source>
</evidence>